<dbReference type="PANTHER" id="PTHR13696">
    <property type="entry name" value="P-LOOP CONTAINING NUCLEOSIDE TRIPHOSPHATE HYDROLASE"/>
    <property type="match status" value="1"/>
</dbReference>
<accession>A0A934X2H4</accession>
<proteinExistence type="predicted"/>
<keyword evidence="2" id="KW-1185">Reference proteome</keyword>
<dbReference type="RefSeq" id="WP_201432829.1">
    <property type="nucleotide sequence ID" value="NZ_JAEQBW010000014.1"/>
</dbReference>
<reference evidence="1" key="1">
    <citation type="submission" date="2021-01" db="EMBL/GenBank/DDBJ databases">
        <title>Marivirga aurantiaca sp. nov., isolated from intertidal surface sediments.</title>
        <authorList>
            <person name="Zhang M."/>
        </authorList>
    </citation>
    <scope>NUCLEOTIDE SEQUENCE</scope>
    <source>
        <strain evidence="1">S37H4</strain>
    </source>
</reference>
<dbReference type="EMBL" id="JAEQBW010000014">
    <property type="protein sequence ID" value="MBK6267140.1"/>
    <property type="molecule type" value="Genomic_DNA"/>
</dbReference>
<comment type="caution">
    <text evidence="1">The sequence shown here is derived from an EMBL/GenBank/DDBJ whole genome shotgun (WGS) entry which is preliminary data.</text>
</comment>
<dbReference type="SUPFAM" id="SSF52540">
    <property type="entry name" value="P-loop containing nucleoside triphosphate hydrolases"/>
    <property type="match status" value="1"/>
</dbReference>
<dbReference type="PANTHER" id="PTHR13696:SF52">
    <property type="entry name" value="PARA FAMILY PROTEIN CT_582"/>
    <property type="match status" value="1"/>
</dbReference>
<dbReference type="InterPro" id="IPR009744">
    <property type="entry name" value="VirC1"/>
</dbReference>
<organism evidence="1 2">
    <name type="scientific">Marivirga aurantiaca</name>
    <dbReference type="NCBI Taxonomy" id="2802615"/>
    <lineage>
        <taxon>Bacteria</taxon>
        <taxon>Pseudomonadati</taxon>
        <taxon>Bacteroidota</taxon>
        <taxon>Cytophagia</taxon>
        <taxon>Cytophagales</taxon>
        <taxon>Marivirgaceae</taxon>
        <taxon>Marivirga</taxon>
    </lineage>
</organism>
<dbReference type="Gene3D" id="3.40.50.300">
    <property type="entry name" value="P-loop containing nucleotide triphosphate hydrolases"/>
    <property type="match status" value="1"/>
</dbReference>
<evidence type="ECO:0000313" key="1">
    <source>
        <dbReference type="EMBL" id="MBK6267140.1"/>
    </source>
</evidence>
<dbReference type="Pfam" id="PF07015">
    <property type="entry name" value="VirC1"/>
    <property type="match status" value="1"/>
</dbReference>
<sequence>MTKIISFISRKGGTGKTTSAIHLATMLQSLGHSVVMLETDNNYTLNTLRKMEMYKTGAKENAVFNIIASVDQEVIKDIEQLKKDGFDFILVDSAGKTTDEHIKKLSIASDLVIVPTSLTPNDLLVTYQTVEDIKPAKDINKNLKILVLPNRVHSATKIDTVKESLSELDATILEVKIPAKNVFANFSTILPEKEFLPVAKAILSHIHKN</sequence>
<name>A0A934X2H4_9BACT</name>
<dbReference type="Proteomes" id="UP000611723">
    <property type="component" value="Unassembled WGS sequence"/>
</dbReference>
<gene>
    <name evidence="1" type="ORF">JKA74_19000</name>
</gene>
<dbReference type="AlphaFoldDB" id="A0A934X2H4"/>
<evidence type="ECO:0000313" key="2">
    <source>
        <dbReference type="Proteomes" id="UP000611723"/>
    </source>
</evidence>
<dbReference type="CDD" id="cd02042">
    <property type="entry name" value="ParAB_family"/>
    <property type="match status" value="1"/>
</dbReference>
<protein>
    <submittedName>
        <fullName evidence="1">ParA family protein</fullName>
    </submittedName>
</protein>
<dbReference type="InterPro" id="IPR027417">
    <property type="entry name" value="P-loop_NTPase"/>
</dbReference>
<dbReference type="InterPro" id="IPR050678">
    <property type="entry name" value="DNA_Partitioning_ATPase"/>
</dbReference>